<keyword evidence="3" id="KW-0808">Transferase</keyword>
<dbReference type="InterPro" id="IPR026170">
    <property type="entry name" value="FAM173A/B"/>
</dbReference>
<reference evidence="6" key="1">
    <citation type="submission" date="2021-01" db="EMBL/GenBank/DDBJ databases">
        <authorList>
            <person name="Corre E."/>
            <person name="Pelletier E."/>
            <person name="Niang G."/>
            <person name="Scheremetjew M."/>
            <person name="Finn R."/>
            <person name="Kale V."/>
            <person name="Holt S."/>
            <person name="Cochrane G."/>
            <person name="Meng A."/>
            <person name="Brown T."/>
            <person name="Cohen L."/>
        </authorList>
    </citation>
    <scope>NUCLEOTIDE SEQUENCE</scope>
    <source>
        <strain evidence="6">CCMP3107</strain>
    </source>
</reference>
<protein>
    <recommendedName>
        <fullName evidence="5">Methyltransferase domain-containing protein</fullName>
    </recommendedName>
</protein>
<dbReference type="PANTHER" id="PTHR13610:SF11">
    <property type="entry name" value="METHYLTRANSFERASE DOMAIN-CONTAINING PROTEIN"/>
    <property type="match status" value="1"/>
</dbReference>
<dbReference type="Pfam" id="PF13649">
    <property type="entry name" value="Methyltransf_25"/>
    <property type="match status" value="1"/>
</dbReference>
<keyword evidence="2" id="KW-0489">Methyltransferase</keyword>
<dbReference type="AlphaFoldDB" id="A0A6V1PUG0"/>
<dbReference type="CDD" id="cd02440">
    <property type="entry name" value="AdoMet_MTases"/>
    <property type="match status" value="1"/>
</dbReference>
<accession>A0A6V1PUG0</accession>
<comment type="similarity">
    <text evidence="1">Belongs to the ANT/ATPSC lysine N-methyltransferase family.</text>
</comment>
<dbReference type="EMBL" id="HBIU01019863">
    <property type="protein sequence ID" value="CAE0630545.1"/>
    <property type="molecule type" value="Transcribed_RNA"/>
</dbReference>
<organism evidence="6">
    <name type="scientific">Heterosigma akashiwo</name>
    <name type="common">Chromophytic alga</name>
    <name type="synonym">Heterosigma carterae</name>
    <dbReference type="NCBI Taxonomy" id="2829"/>
    <lineage>
        <taxon>Eukaryota</taxon>
        <taxon>Sar</taxon>
        <taxon>Stramenopiles</taxon>
        <taxon>Ochrophyta</taxon>
        <taxon>Raphidophyceae</taxon>
        <taxon>Chattonellales</taxon>
        <taxon>Chattonellaceae</taxon>
        <taxon>Heterosigma</taxon>
    </lineage>
</organism>
<sequence length="216" mass="23247">MEGDSLAPPCQAEPEIIDDILKLADLQPQDVFYDLGCGDGRICIKATQRYGAHSLGIEIEEALVKKFQQNIVSLGIEDKVRAVAGDLLGLPLEGATCVALYLLPEALARLRPTLVGALRRGCRIICNTWGLEGLEPTSVVHSGKFKTVKLFYYDKTAVLGNSDGGSGDGRSDNNGITYQVEENHPTITAAPSIPSSTGCCVVDDNLDKKSKEEEVR</sequence>
<dbReference type="GO" id="GO:0032259">
    <property type="term" value="P:methylation"/>
    <property type="evidence" value="ECO:0007669"/>
    <property type="project" value="UniProtKB-KW"/>
</dbReference>
<evidence type="ECO:0000256" key="4">
    <source>
        <dbReference type="ARBA" id="ARBA00022691"/>
    </source>
</evidence>
<evidence type="ECO:0000256" key="1">
    <source>
        <dbReference type="ARBA" id="ARBA00010633"/>
    </source>
</evidence>
<dbReference type="PANTHER" id="PTHR13610">
    <property type="entry name" value="METHYLTRANSFERASE DOMAIN-CONTAINING PROTEIN"/>
    <property type="match status" value="1"/>
</dbReference>
<feature type="domain" description="Methyltransferase" evidence="5">
    <location>
        <begin position="34"/>
        <end position="102"/>
    </location>
</feature>
<evidence type="ECO:0000313" key="6">
    <source>
        <dbReference type="EMBL" id="CAE0630545.1"/>
    </source>
</evidence>
<gene>
    <name evidence="6" type="ORF">HAKA00212_LOCUS9241</name>
</gene>
<dbReference type="InterPro" id="IPR041698">
    <property type="entry name" value="Methyltransf_25"/>
</dbReference>
<name>A0A6V1PUG0_HETAK</name>
<proteinExistence type="inferred from homology"/>
<dbReference type="GO" id="GO:0005739">
    <property type="term" value="C:mitochondrion"/>
    <property type="evidence" value="ECO:0007669"/>
    <property type="project" value="TreeGrafter"/>
</dbReference>
<dbReference type="InterPro" id="IPR029063">
    <property type="entry name" value="SAM-dependent_MTases_sf"/>
</dbReference>
<dbReference type="SUPFAM" id="SSF53335">
    <property type="entry name" value="S-adenosyl-L-methionine-dependent methyltransferases"/>
    <property type="match status" value="1"/>
</dbReference>
<evidence type="ECO:0000256" key="3">
    <source>
        <dbReference type="ARBA" id="ARBA00022679"/>
    </source>
</evidence>
<dbReference type="Gene3D" id="3.40.50.150">
    <property type="entry name" value="Vaccinia Virus protein VP39"/>
    <property type="match status" value="1"/>
</dbReference>
<dbReference type="GO" id="GO:1905706">
    <property type="term" value="P:regulation of mitochondrial ATP synthesis coupled proton transport"/>
    <property type="evidence" value="ECO:0007669"/>
    <property type="project" value="TreeGrafter"/>
</dbReference>
<dbReference type="GO" id="GO:0016279">
    <property type="term" value="F:protein-lysine N-methyltransferase activity"/>
    <property type="evidence" value="ECO:0007669"/>
    <property type="project" value="InterPro"/>
</dbReference>
<keyword evidence="4" id="KW-0949">S-adenosyl-L-methionine</keyword>
<evidence type="ECO:0000259" key="5">
    <source>
        <dbReference type="Pfam" id="PF13649"/>
    </source>
</evidence>
<evidence type="ECO:0000256" key="2">
    <source>
        <dbReference type="ARBA" id="ARBA00022603"/>
    </source>
</evidence>